<feature type="region of interest" description="Disordered" evidence="1">
    <location>
        <begin position="1"/>
        <end position="22"/>
    </location>
</feature>
<dbReference type="EMBL" id="JBHMQT010000013">
    <property type="protein sequence ID" value="MFC0862435.1"/>
    <property type="molecule type" value="Genomic_DNA"/>
</dbReference>
<proteinExistence type="predicted"/>
<dbReference type="Gene3D" id="3.30.420.10">
    <property type="entry name" value="Ribonuclease H-like superfamily/Ribonuclease H"/>
    <property type="match status" value="1"/>
</dbReference>
<protein>
    <recommendedName>
        <fullName evidence="4">RNase H type-1 domain-containing protein</fullName>
    </recommendedName>
</protein>
<dbReference type="Proteomes" id="UP001589870">
    <property type="component" value="Unassembled WGS sequence"/>
</dbReference>
<reference evidence="2 3" key="1">
    <citation type="submission" date="2024-09" db="EMBL/GenBank/DDBJ databases">
        <authorList>
            <person name="Sun Q."/>
            <person name="Mori K."/>
        </authorList>
    </citation>
    <scope>NUCLEOTIDE SEQUENCE [LARGE SCALE GENOMIC DNA]</scope>
    <source>
        <strain evidence="2 3">TBRC 1851</strain>
    </source>
</reference>
<name>A0ABV6U3J6_9ACTN</name>
<comment type="caution">
    <text evidence="2">The sequence shown here is derived from an EMBL/GenBank/DDBJ whole genome shotgun (WGS) entry which is preliminary data.</text>
</comment>
<dbReference type="RefSeq" id="WP_394300646.1">
    <property type="nucleotide sequence ID" value="NZ_JBHMQT010000013.1"/>
</dbReference>
<evidence type="ECO:0000313" key="3">
    <source>
        <dbReference type="Proteomes" id="UP001589870"/>
    </source>
</evidence>
<evidence type="ECO:0000313" key="2">
    <source>
        <dbReference type="EMBL" id="MFC0862435.1"/>
    </source>
</evidence>
<evidence type="ECO:0000256" key="1">
    <source>
        <dbReference type="SAM" id="MobiDB-lite"/>
    </source>
</evidence>
<gene>
    <name evidence="2" type="ORF">ACFHYQ_09010</name>
</gene>
<accession>A0ABV6U3J6</accession>
<dbReference type="SUPFAM" id="SSF53098">
    <property type="entry name" value="Ribonuclease H-like"/>
    <property type="match status" value="1"/>
</dbReference>
<organism evidence="2 3">
    <name type="scientific">Sphaerimonospora cavernae</name>
    <dbReference type="NCBI Taxonomy" id="1740611"/>
    <lineage>
        <taxon>Bacteria</taxon>
        <taxon>Bacillati</taxon>
        <taxon>Actinomycetota</taxon>
        <taxon>Actinomycetes</taxon>
        <taxon>Streptosporangiales</taxon>
        <taxon>Streptosporangiaceae</taxon>
        <taxon>Sphaerimonospora</taxon>
    </lineage>
</organism>
<dbReference type="InterPro" id="IPR036397">
    <property type="entry name" value="RNaseH_sf"/>
</dbReference>
<sequence>MTGNPLHPLGRGQTLGDTDQRDADLGEGVAQAAVDLLLTRLEPGTPLLLLVDSMAALDYLRWWQTGDVDRMPPGYSLRPRLQAAQSTLVRLTQAVAGHPRLEMDHMLEHRGHPLNETADALASIALRRADAPAEQAAGAVKAFLRNWHAS</sequence>
<keyword evidence="3" id="KW-1185">Reference proteome</keyword>
<evidence type="ECO:0008006" key="4">
    <source>
        <dbReference type="Google" id="ProtNLM"/>
    </source>
</evidence>
<dbReference type="InterPro" id="IPR012337">
    <property type="entry name" value="RNaseH-like_sf"/>
</dbReference>